<proteinExistence type="predicted"/>
<feature type="transmembrane region" description="Helical" evidence="4">
    <location>
        <begin position="12"/>
        <end position="32"/>
    </location>
</feature>
<feature type="transmembrane region" description="Helical" evidence="4">
    <location>
        <begin position="137"/>
        <end position="160"/>
    </location>
</feature>
<feature type="transmembrane region" description="Helical" evidence="4">
    <location>
        <begin position="301"/>
        <end position="326"/>
    </location>
</feature>
<dbReference type="PANTHER" id="PTHR11360">
    <property type="entry name" value="MONOCARBOXYLATE TRANSPORTER"/>
    <property type="match status" value="1"/>
</dbReference>
<evidence type="ECO:0000256" key="1">
    <source>
        <dbReference type="ARBA" id="ARBA00022692"/>
    </source>
</evidence>
<keyword evidence="1 4" id="KW-0812">Transmembrane</keyword>
<protein>
    <submittedName>
        <fullName evidence="6">Monocarboxylate transporter</fullName>
    </submittedName>
</protein>
<evidence type="ECO:0000259" key="5">
    <source>
        <dbReference type="PROSITE" id="PS50850"/>
    </source>
</evidence>
<keyword evidence="2 4" id="KW-1133">Transmembrane helix</keyword>
<dbReference type="PANTHER" id="PTHR11360:SF284">
    <property type="entry name" value="EG:103B4.3 PROTEIN-RELATED"/>
    <property type="match status" value="1"/>
</dbReference>
<evidence type="ECO:0000256" key="3">
    <source>
        <dbReference type="ARBA" id="ARBA00023136"/>
    </source>
</evidence>
<feature type="transmembrane region" description="Helical" evidence="4">
    <location>
        <begin position="172"/>
        <end position="194"/>
    </location>
</feature>
<dbReference type="InterPro" id="IPR036259">
    <property type="entry name" value="MFS_trans_sf"/>
</dbReference>
<dbReference type="AlphaFoldDB" id="A0A4Y1MTY0"/>
<dbReference type="Gene3D" id="1.20.1250.20">
    <property type="entry name" value="MFS general substrate transporter like domains"/>
    <property type="match status" value="2"/>
</dbReference>
<evidence type="ECO:0000313" key="6">
    <source>
        <dbReference type="EMBL" id="AWV21482.1"/>
    </source>
</evidence>
<feature type="transmembrane region" description="Helical" evidence="4">
    <location>
        <begin position="79"/>
        <end position="96"/>
    </location>
</feature>
<evidence type="ECO:0000256" key="2">
    <source>
        <dbReference type="ARBA" id="ARBA00022989"/>
    </source>
</evidence>
<dbReference type="Pfam" id="PF07690">
    <property type="entry name" value="MFS_1"/>
    <property type="match status" value="1"/>
</dbReference>
<feature type="transmembrane region" description="Helical" evidence="4">
    <location>
        <begin position="277"/>
        <end position="295"/>
    </location>
</feature>
<dbReference type="RefSeq" id="WP_314216346.1">
    <property type="nucleotide sequence ID" value="NZ_CP025189.1"/>
</dbReference>
<keyword evidence="3 4" id="KW-0472">Membrane</keyword>
<feature type="transmembrane region" description="Helical" evidence="4">
    <location>
        <begin position="247"/>
        <end position="265"/>
    </location>
</feature>
<dbReference type="InterPro" id="IPR050327">
    <property type="entry name" value="Proton-linked_MCT"/>
</dbReference>
<dbReference type="SUPFAM" id="SSF103473">
    <property type="entry name" value="MFS general substrate transporter"/>
    <property type="match status" value="1"/>
</dbReference>
<dbReference type="PROSITE" id="PS50850">
    <property type="entry name" value="MFS"/>
    <property type="match status" value="1"/>
</dbReference>
<organism evidence="6">
    <name type="scientific">Roseomonas mucosa</name>
    <dbReference type="NCBI Taxonomy" id="207340"/>
    <lineage>
        <taxon>Bacteria</taxon>
        <taxon>Pseudomonadati</taxon>
        <taxon>Pseudomonadota</taxon>
        <taxon>Alphaproteobacteria</taxon>
        <taxon>Acetobacterales</taxon>
        <taxon>Roseomonadaceae</taxon>
        <taxon>Roseomonas</taxon>
    </lineage>
</organism>
<evidence type="ECO:0000256" key="4">
    <source>
        <dbReference type="SAM" id="Phobius"/>
    </source>
</evidence>
<feature type="domain" description="Major facilitator superfamily (MFS) profile" evidence="5">
    <location>
        <begin position="13"/>
        <end position="387"/>
    </location>
</feature>
<feature type="transmembrane region" description="Helical" evidence="4">
    <location>
        <begin position="338"/>
        <end position="359"/>
    </location>
</feature>
<accession>A0A4Y1MTY0</accession>
<name>A0A4Y1MTY0_9PROT</name>
<feature type="transmembrane region" description="Helical" evidence="4">
    <location>
        <begin position="215"/>
        <end position="235"/>
    </location>
</feature>
<dbReference type="GO" id="GO:0022857">
    <property type="term" value="F:transmembrane transporter activity"/>
    <property type="evidence" value="ECO:0007669"/>
    <property type="project" value="InterPro"/>
</dbReference>
<sequence>MTMMIQDHPQGWRVVGGTFLLLLGGWSAIYAYAALAPAMAASLGIGEDALCLAYALAGGGCFLAGALSGPLADRIGARLPAQLGVAQVTIGLLLAAGSDGLVAVALTFGLMVGIGVGLAYIPAMAAVQCCFTARRGLASGIAAMGIGAAALLVPMLAALLAPLGDWRTQVRIMAAGVLLLGLAGASMLPAAASPRGAADGPLLDAVRRSSAFRRLYLAVLLVSMPAALPFAWLPRSAEAAGLARPDALALLGAIGLGSMLGRVLLGHVADRIGRGVTLLACCLGIGLAMPVWAWAGTAALMPFALAFGAFQGGFVALCPAVTVDLFGRSAAGASGLLLTGRGIALLVAAPAVAQASLLFGEALPIAATGLCGLAGAALLHRVLVPARPRPDAVFQPV</sequence>
<dbReference type="InterPro" id="IPR020846">
    <property type="entry name" value="MFS_dom"/>
</dbReference>
<dbReference type="EMBL" id="CP025189">
    <property type="protein sequence ID" value="AWV21482.1"/>
    <property type="molecule type" value="Genomic_DNA"/>
</dbReference>
<feature type="transmembrane region" description="Helical" evidence="4">
    <location>
        <begin position="52"/>
        <end position="72"/>
    </location>
</feature>
<feature type="transmembrane region" description="Helical" evidence="4">
    <location>
        <begin position="365"/>
        <end position="384"/>
    </location>
</feature>
<gene>
    <name evidence="6" type="ORF">RADP37_05266</name>
</gene>
<dbReference type="InterPro" id="IPR011701">
    <property type="entry name" value="MFS"/>
</dbReference>
<reference evidence="6" key="1">
    <citation type="submission" date="2017-12" db="EMBL/GenBank/DDBJ databases">
        <authorList>
            <person name="Martens C."/>
            <person name="Dahlstrom E."/>
            <person name="Barbian K."/>
            <person name="Sykora L."/>
            <person name="Ricklefs S."/>
            <person name="Bruno D."/>
            <person name="Anzick I."/>
            <person name="Myles I."/>
            <person name="Datta S.K."/>
        </authorList>
    </citation>
    <scope>NUCLEOTIDE SEQUENCE</scope>
    <source>
        <strain evidence="6">AD2</strain>
    </source>
</reference>
<feature type="transmembrane region" description="Helical" evidence="4">
    <location>
        <begin position="102"/>
        <end position="125"/>
    </location>
</feature>